<protein>
    <submittedName>
        <fullName evidence="3">Cobalamin-binding protein</fullName>
    </submittedName>
</protein>
<evidence type="ECO:0000256" key="1">
    <source>
        <dbReference type="ARBA" id="ARBA00022729"/>
    </source>
</evidence>
<comment type="caution">
    <text evidence="3">The sequence shown here is derived from an EMBL/GenBank/DDBJ whole genome shotgun (WGS) entry which is preliminary data.</text>
</comment>
<name>A0A2G1VWX1_9FLAO</name>
<dbReference type="Gene3D" id="3.40.50.1980">
    <property type="entry name" value="Nitrogenase molybdenum iron protein domain"/>
    <property type="match status" value="2"/>
</dbReference>
<dbReference type="NCBIfam" id="NF038402">
    <property type="entry name" value="TroA_like"/>
    <property type="match status" value="1"/>
</dbReference>
<evidence type="ECO:0000313" key="4">
    <source>
        <dbReference type="Proteomes" id="UP000229433"/>
    </source>
</evidence>
<dbReference type="PANTHER" id="PTHR30535">
    <property type="entry name" value="VITAMIN B12-BINDING PROTEIN"/>
    <property type="match status" value="1"/>
</dbReference>
<dbReference type="InterPro" id="IPR054828">
    <property type="entry name" value="Vit_B12_bind_prot"/>
</dbReference>
<dbReference type="SUPFAM" id="SSF53807">
    <property type="entry name" value="Helical backbone' metal receptor"/>
    <property type="match status" value="1"/>
</dbReference>
<reference evidence="3 4" key="1">
    <citation type="submission" date="2017-08" db="EMBL/GenBank/DDBJ databases">
        <title>The whole genome shortgun sequences of strain Leeuwenhoekiella nanhaiensis G18 from the South China Sea.</title>
        <authorList>
            <person name="Liu Q."/>
        </authorList>
    </citation>
    <scope>NUCLEOTIDE SEQUENCE [LARGE SCALE GENOMIC DNA]</scope>
    <source>
        <strain evidence="3 4">G18</strain>
    </source>
</reference>
<feature type="domain" description="Fe/B12 periplasmic-binding" evidence="2">
    <location>
        <begin position="17"/>
        <end position="261"/>
    </location>
</feature>
<dbReference type="RefSeq" id="WP_099644814.1">
    <property type="nucleotide sequence ID" value="NZ_KZ319287.1"/>
</dbReference>
<dbReference type="AlphaFoldDB" id="A0A2G1VWX1"/>
<gene>
    <name evidence="3" type="ORF">CJ305_03400</name>
</gene>
<dbReference type="EMBL" id="NQXA01000001">
    <property type="protein sequence ID" value="PHQ31273.1"/>
    <property type="molecule type" value="Genomic_DNA"/>
</dbReference>
<dbReference type="InterPro" id="IPR002491">
    <property type="entry name" value="ABC_transptr_periplasmic_BD"/>
</dbReference>
<proteinExistence type="predicted"/>
<organism evidence="3 4">
    <name type="scientific">Leeuwenhoekiella nanhaiensis</name>
    <dbReference type="NCBI Taxonomy" id="1655491"/>
    <lineage>
        <taxon>Bacteria</taxon>
        <taxon>Pseudomonadati</taxon>
        <taxon>Bacteroidota</taxon>
        <taxon>Flavobacteriia</taxon>
        <taxon>Flavobacteriales</taxon>
        <taxon>Flavobacteriaceae</taxon>
        <taxon>Leeuwenhoekiella</taxon>
    </lineage>
</organism>
<accession>A0A2G1VWX1</accession>
<dbReference type="PANTHER" id="PTHR30535:SF35">
    <property type="entry name" value="PERIPLASMIC BINDING PROTEIN"/>
    <property type="match status" value="1"/>
</dbReference>
<dbReference type="OrthoDB" id="9816357at2"/>
<dbReference type="PROSITE" id="PS50983">
    <property type="entry name" value="FE_B12_PBP"/>
    <property type="match status" value="1"/>
</dbReference>
<dbReference type="Proteomes" id="UP000229433">
    <property type="component" value="Unassembled WGS sequence"/>
</dbReference>
<keyword evidence="1" id="KW-0732">Signal</keyword>
<evidence type="ECO:0000259" key="2">
    <source>
        <dbReference type="PROSITE" id="PS50983"/>
    </source>
</evidence>
<evidence type="ECO:0000313" key="3">
    <source>
        <dbReference type="EMBL" id="PHQ31273.1"/>
    </source>
</evidence>
<dbReference type="InterPro" id="IPR050902">
    <property type="entry name" value="ABC_Transporter_SBP"/>
</dbReference>
<keyword evidence="4" id="KW-1185">Reference proteome</keyword>
<sequence>MNDQLGRVLTITSPPQRIAFLVPSLTELLVDLGLEKRLVGVTKFCVHPKDLRSKKTVVGGTKAIHVDRVAALQPDFILCNKEENTPEIVEACTALAPVYVSDTISFQDVYALLADLGELLEIKEKTNQLTRDLQNRISACHRKTAAQPKRSVAYVIWNDPLMVAGNNTFINTILDFLGFSNAFAHKKERYPVIDRNELNELDLVLLSSEPFPFKERHIESFKQFTDAKILLVDGEYFSWYGTRLLKAFDYFDELLKTLNKN</sequence>
<dbReference type="Pfam" id="PF01497">
    <property type="entry name" value="Peripla_BP_2"/>
    <property type="match status" value="1"/>
</dbReference>